<feature type="transmembrane region" description="Helical" evidence="1">
    <location>
        <begin position="52"/>
        <end position="69"/>
    </location>
</feature>
<keyword evidence="1" id="KW-0812">Transmembrane</keyword>
<gene>
    <name evidence="2" type="ORF">C3942_11865</name>
</gene>
<dbReference type="Pfam" id="PF09842">
    <property type="entry name" value="DUF2069"/>
    <property type="match status" value="1"/>
</dbReference>
<dbReference type="InterPro" id="IPR018643">
    <property type="entry name" value="DUF2069_membrane"/>
</dbReference>
<keyword evidence="3" id="KW-1185">Reference proteome</keyword>
<dbReference type="EMBL" id="PSNW01000006">
    <property type="protein sequence ID" value="PPE73497.1"/>
    <property type="molecule type" value="Genomic_DNA"/>
</dbReference>
<keyword evidence="1" id="KW-0472">Membrane</keyword>
<evidence type="ECO:0000313" key="2">
    <source>
        <dbReference type="EMBL" id="PPE73497.1"/>
    </source>
</evidence>
<reference evidence="2 3" key="1">
    <citation type="submission" date="2018-02" db="EMBL/GenBank/DDBJ databases">
        <title>Genome sequencing of Solimonas sp. HR-BB.</title>
        <authorList>
            <person name="Lee Y."/>
            <person name="Jeon C.O."/>
        </authorList>
    </citation>
    <scope>NUCLEOTIDE SEQUENCE [LARGE SCALE GENOMIC DNA]</scope>
    <source>
        <strain evidence="2 3">HR-BB</strain>
    </source>
</reference>
<comment type="caution">
    <text evidence="2">The sequence shown here is derived from an EMBL/GenBank/DDBJ whole genome shotgun (WGS) entry which is preliminary data.</text>
</comment>
<protein>
    <recommendedName>
        <fullName evidence="4">DUF2069 domain-containing protein</fullName>
    </recommendedName>
</protein>
<accession>A0A2S5TF12</accession>
<evidence type="ECO:0000256" key="1">
    <source>
        <dbReference type="SAM" id="Phobius"/>
    </source>
</evidence>
<keyword evidence="1" id="KW-1133">Transmembrane helix</keyword>
<evidence type="ECO:0000313" key="3">
    <source>
        <dbReference type="Proteomes" id="UP000238220"/>
    </source>
</evidence>
<dbReference type="Proteomes" id="UP000238220">
    <property type="component" value="Unassembled WGS sequence"/>
</dbReference>
<proteinExistence type="predicted"/>
<dbReference type="AlphaFoldDB" id="A0A2S5TF12"/>
<evidence type="ECO:0008006" key="4">
    <source>
        <dbReference type="Google" id="ProtNLM"/>
    </source>
</evidence>
<feature type="transmembrane region" description="Helical" evidence="1">
    <location>
        <begin position="23"/>
        <end position="40"/>
    </location>
</feature>
<name>A0A2S5TF12_9GAMM</name>
<feature type="transmembrane region" description="Helical" evidence="1">
    <location>
        <begin position="75"/>
        <end position="94"/>
    </location>
</feature>
<sequence>MHALAVACHLALTAGLLHFGEGRLSLLFGLLLFLPLPGLLRGRERTHAWNSMMISFYCAAFASNAYSSGAEMRTLWFVLATLAALEFTANLLFVRLRARERRVAAAA</sequence>
<organism evidence="2 3">
    <name type="scientific">Solimonas fluminis</name>
    <dbReference type="NCBI Taxonomy" id="2086571"/>
    <lineage>
        <taxon>Bacteria</taxon>
        <taxon>Pseudomonadati</taxon>
        <taxon>Pseudomonadota</taxon>
        <taxon>Gammaproteobacteria</taxon>
        <taxon>Nevskiales</taxon>
        <taxon>Nevskiaceae</taxon>
        <taxon>Solimonas</taxon>
    </lineage>
</organism>